<dbReference type="InterPro" id="IPR051539">
    <property type="entry name" value="T4SS-coupling_protein"/>
</dbReference>
<evidence type="ECO:0000256" key="6">
    <source>
        <dbReference type="ARBA" id="ARBA00022989"/>
    </source>
</evidence>
<feature type="transmembrane region" description="Helical" evidence="8">
    <location>
        <begin position="12"/>
        <end position="30"/>
    </location>
</feature>
<reference evidence="9" key="1">
    <citation type="submission" date="2019-11" db="EMBL/GenBank/DDBJ databases">
        <title>Whole-genome sequencing of Allorhizobium vitis.</title>
        <authorList>
            <person name="Gan H.M."/>
            <person name="Savka M.A."/>
        </authorList>
    </citation>
    <scope>NUCLEOTIDE SEQUENCE [LARGE SCALE GENOMIC DNA]</scope>
    <source>
        <strain evidence="9">T1/7</strain>
    </source>
</reference>
<protein>
    <submittedName>
        <fullName evidence="9">TraM recognition domain-containing protein</fullName>
    </submittedName>
</protein>
<name>A0ABW9TLH9_AGRVI</name>
<keyword evidence="6 8" id="KW-1133">Transmembrane helix</keyword>
<evidence type="ECO:0000256" key="7">
    <source>
        <dbReference type="ARBA" id="ARBA00023136"/>
    </source>
</evidence>
<accession>A0ABW9TLH9</accession>
<evidence type="ECO:0000256" key="2">
    <source>
        <dbReference type="ARBA" id="ARBA00008806"/>
    </source>
</evidence>
<comment type="subcellular location">
    <subcellularLocation>
        <location evidence="1">Cell membrane</location>
        <topology evidence="1">Multi-pass membrane protein</topology>
    </subcellularLocation>
</comment>
<keyword evidence="3" id="KW-1003">Cell membrane</keyword>
<keyword evidence="7 8" id="KW-0472">Membrane</keyword>
<evidence type="ECO:0000313" key="9">
    <source>
        <dbReference type="EMBL" id="MUO45422.1"/>
    </source>
</evidence>
<dbReference type="EMBL" id="MBFE02000036">
    <property type="protein sequence ID" value="MUO45422.1"/>
    <property type="molecule type" value="Genomic_DNA"/>
</dbReference>
<keyword evidence="5" id="KW-0184">Conjugation</keyword>
<evidence type="ECO:0000313" key="10">
    <source>
        <dbReference type="Proteomes" id="UP000179454"/>
    </source>
</evidence>
<comment type="similarity">
    <text evidence="2">Belongs to the VirD4/TraG family.</text>
</comment>
<dbReference type="PANTHER" id="PTHR37937:SF1">
    <property type="entry name" value="CONJUGATIVE TRANSFER: DNA TRANSPORT"/>
    <property type="match status" value="1"/>
</dbReference>
<organism evidence="9 10">
    <name type="scientific">Agrobacterium vitis</name>
    <name type="common">Rhizobium vitis</name>
    <dbReference type="NCBI Taxonomy" id="373"/>
    <lineage>
        <taxon>Bacteria</taxon>
        <taxon>Pseudomonadati</taxon>
        <taxon>Pseudomonadota</taxon>
        <taxon>Alphaproteobacteria</taxon>
        <taxon>Hyphomicrobiales</taxon>
        <taxon>Rhizobiaceae</taxon>
        <taxon>Rhizobium/Agrobacterium group</taxon>
        <taxon>Agrobacterium</taxon>
    </lineage>
</organism>
<evidence type="ECO:0000256" key="1">
    <source>
        <dbReference type="ARBA" id="ARBA00004651"/>
    </source>
</evidence>
<dbReference type="SUPFAM" id="SSF52540">
    <property type="entry name" value="P-loop containing nucleoside triphosphate hydrolases"/>
    <property type="match status" value="1"/>
</dbReference>
<feature type="transmembrane region" description="Helical" evidence="8">
    <location>
        <begin position="66"/>
        <end position="92"/>
    </location>
</feature>
<keyword evidence="4 8" id="KW-0812">Transmembrane</keyword>
<comment type="caution">
    <text evidence="9">The sequence shown here is derived from an EMBL/GenBank/DDBJ whole genome shotgun (WGS) entry which is preliminary data.</text>
</comment>
<feature type="transmembrane region" description="Helical" evidence="8">
    <location>
        <begin position="36"/>
        <end position="54"/>
    </location>
</feature>
<dbReference type="CDD" id="cd01127">
    <property type="entry name" value="TrwB_TraG_TraD_VirD4"/>
    <property type="match status" value="1"/>
</dbReference>
<keyword evidence="10" id="KW-1185">Reference proteome</keyword>
<dbReference type="Proteomes" id="UP000179454">
    <property type="component" value="Unassembled WGS sequence"/>
</dbReference>
<evidence type="ECO:0000256" key="3">
    <source>
        <dbReference type="ARBA" id="ARBA00022475"/>
    </source>
</evidence>
<evidence type="ECO:0000256" key="5">
    <source>
        <dbReference type="ARBA" id="ARBA00022971"/>
    </source>
</evidence>
<dbReference type="InterPro" id="IPR003688">
    <property type="entry name" value="TraG/VirD4"/>
</dbReference>
<evidence type="ECO:0000256" key="8">
    <source>
        <dbReference type="SAM" id="Phobius"/>
    </source>
</evidence>
<dbReference type="PANTHER" id="PTHR37937">
    <property type="entry name" value="CONJUGATIVE TRANSFER: DNA TRANSPORT"/>
    <property type="match status" value="1"/>
</dbReference>
<dbReference type="Pfam" id="PF02534">
    <property type="entry name" value="T4SS-DNA_transf"/>
    <property type="match status" value="1"/>
</dbReference>
<gene>
    <name evidence="9" type="ORF">BBL17_027010</name>
</gene>
<dbReference type="Gene3D" id="3.40.50.300">
    <property type="entry name" value="P-loop containing nucleotide triphosphate hydrolases"/>
    <property type="match status" value="1"/>
</dbReference>
<dbReference type="InterPro" id="IPR027417">
    <property type="entry name" value="P-loop_NTPase"/>
</dbReference>
<sequence length="548" mass="59478">MRLVKAYSAMFRRAFTNPGWAISALIWTAFSKKGIKFLVVYFFAIIAAGIWLGAKMGEMGIEPKSLVATVFDIAFTLSIPLFPLIIFAPLVLLHFGDEPSDTHGSARFATPKEVAPLTRADSGLLIGRDSKTGKLLRYEGPAHLLTMAPTRTGKGVGTIIPNLLTADRSVICIDPKGENARIAGRAREKFGPVHILDPFGVAGRPSAAFNPLNALDPYGIDVAEDASTLADALVFDEPGMAGEAHWNEEAKALIAGLILNIVAVEPSGRRHLGTLREYLTLAPDSFAALLKRMQDSTDINGLIARAANRHLGKSDREGAGVLSAAQRHTHFLDSPRMTTVLGRSDFTFADLKTRNATVFLVLPPDRLSTYSRWLRLLVTQSLTDMARDPARPAVPVLYLLDEFAALGHLAPVERAMGLMAGYGVQLWPILQDVHQLRATYGQRAGTFLSNAGVLQIFGVNDHDSARLVSDLLGQETVVFQTMARALDSENSGISVSQHHTARPLLTPDEVRNLPQNLELLFLAGQRSIVAAKLAYYADPEFQGAFDPA</sequence>
<evidence type="ECO:0000256" key="4">
    <source>
        <dbReference type="ARBA" id="ARBA00022692"/>
    </source>
</evidence>
<proteinExistence type="inferred from homology"/>